<feature type="compositionally biased region" description="Basic and acidic residues" evidence="5">
    <location>
        <begin position="22"/>
        <end position="32"/>
    </location>
</feature>
<evidence type="ECO:0000256" key="1">
    <source>
        <dbReference type="ARBA" id="ARBA00022723"/>
    </source>
</evidence>
<dbReference type="GO" id="GO:0008270">
    <property type="term" value="F:zinc ion binding"/>
    <property type="evidence" value="ECO:0007669"/>
    <property type="project" value="UniProtKB-KW"/>
</dbReference>
<proteinExistence type="predicted"/>
<accession>A0A6V7Q6H6</accession>
<dbReference type="AlphaFoldDB" id="A0A6V7Q6H6"/>
<dbReference type="Pfam" id="PF04434">
    <property type="entry name" value="SWIM"/>
    <property type="match status" value="1"/>
</dbReference>
<evidence type="ECO:0000256" key="4">
    <source>
        <dbReference type="PROSITE-ProRule" id="PRU00325"/>
    </source>
</evidence>
<dbReference type="InterPro" id="IPR006564">
    <property type="entry name" value="Znf_PMZ"/>
</dbReference>
<organism evidence="7">
    <name type="scientific">Ananas comosus var. bracteatus</name>
    <name type="common">red pineapple</name>
    <dbReference type="NCBI Taxonomy" id="296719"/>
    <lineage>
        <taxon>Eukaryota</taxon>
        <taxon>Viridiplantae</taxon>
        <taxon>Streptophyta</taxon>
        <taxon>Embryophyta</taxon>
        <taxon>Tracheophyta</taxon>
        <taxon>Spermatophyta</taxon>
        <taxon>Magnoliopsida</taxon>
        <taxon>Liliopsida</taxon>
        <taxon>Poales</taxon>
        <taxon>Bromeliaceae</taxon>
        <taxon>Bromelioideae</taxon>
        <taxon>Ananas</taxon>
    </lineage>
</organism>
<sequence>MGEPLDGNVSGGVEENNEDAEDGSKSDSEHEWSNFGQGGPTTSGPAHDEANEKGTKTAGDNDQSSDYQPSEDLDSMSSSDEDVKLEEIKEKARHCEPLWAGETIYEVHFNGRQYTVSLAAASCECRQWDVTRVPCKHAVSAIYKAKLDPEKFVHKYFLKETYIRTYSQMIMPIPDSSRWPKVGIEPIMLPL</sequence>
<feature type="domain" description="SWIM-type" evidence="6">
    <location>
        <begin position="114"/>
        <end position="146"/>
    </location>
</feature>
<protein>
    <recommendedName>
        <fullName evidence="6">SWIM-type domain-containing protein</fullName>
    </recommendedName>
</protein>
<evidence type="ECO:0000256" key="2">
    <source>
        <dbReference type="ARBA" id="ARBA00022771"/>
    </source>
</evidence>
<name>A0A6V7Q6H6_ANACO</name>
<evidence type="ECO:0000256" key="5">
    <source>
        <dbReference type="SAM" id="MobiDB-lite"/>
    </source>
</evidence>
<dbReference type="PANTHER" id="PTHR31973:SF187">
    <property type="entry name" value="MUTATOR TRANSPOSASE MUDRA PROTEIN"/>
    <property type="match status" value="1"/>
</dbReference>
<dbReference type="SMART" id="SM00575">
    <property type="entry name" value="ZnF_PMZ"/>
    <property type="match status" value="1"/>
</dbReference>
<feature type="compositionally biased region" description="Basic and acidic residues" evidence="5">
    <location>
        <begin position="46"/>
        <end position="55"/>
    </location>
</feature>
<gene>
    <name evidence="7" type="ORF">CB5_LOCUS21657</name>
</gene>
<feature type="compositionally biased region" description="Polar residues" evidence="5">
    <location>
        <begin position="58"/>
        <end position="68"/>
    </location>
</feature>
<feature type="region of interest" description="Disordered" evidence="5">
    <location>
        <begin position="1"/>
        <end position="84"/>
    </location>
</feature>
<feature type="compositionally biased region" description="Acidic residues" evidence="5">
    <location>
        <begin position="69"/>
        <end position="80"/>
    </location>
</feature>
<evidence type="ECO:0000259" key="6">
    <source>
        <dbReference type="PROSITE" id="PS50966"/>
    </source>
</evidence>
<keyword evidence="2 4" id="KW-0863">Zinc-finger</keyword>
<keyword evidence="1" id="KW-0479">Metal-binding</keyword>
<dbReference type="InterPro" id="IPR007527">
    <property type="entry name" value="Znf_SWIM"/>
</dbReference>
<dbReference type="PANTHER" id="PTHR31973">
    <property type="entry name" value="POLYPROTEIN, PUTATIVE-RELATED"/>
    <property type="match status" value="1"/>
</dbReference>
<evidence type="ECO:0000313" key="7">
    <source>
        <dbReference type="EMBL" id="CAD1838446.1"/>
    </source>
</evidence>
<dbReference type="EMBL" id="LR862133">
    <property type="protein sequence ID" value="CAD1838446.1"/>
    <property type="molecule type" value="Genomic_DNA"/>
</dbReference>
<keyword evidence="3" id="KW-0862">Zinc</keyword>
<reference evidence="7" key="1">
    <citation type="submission" date="2020-07" db="EMBL/GenBank/DDBJ databases">
        <authorList>
            <person name="Lin J."/>
        </authorList>
    </citation>
    <scope>NUCLEOTIDE SEQUENCE</scope>
</reference>
<dbReference type="PROSITE" id="PS50966">
    <property type="entry name" value="ZF_SWIM"/>
    <property type="match status" value="1"/>
</dbReference>
<evidence type="ECO:0000256" key="3">
    <source>
        <dbReference type="ARBA" id="ARBA00022833"/>
    </source>
</evidence>